<evidence type="ECO:0000313" key="4">
    <source>
        <dbReference type="Proteomes" id="UP000095285"/>
    </source>
</evidence>
<evidence type="ECO:0000313" key="3">
    <source>
        <dbReference type="EMBL" id="EFO28189.1"/>
    </source>
</evidence>
<dbReference type="Pfam" id="PF10328">
    <property type="entry name" value="7TM_GPCR_Srx"/>
    <property type="match status" value="1"/>
</dbReference>
<organism evidence="4 5">
    <name type="scientific">Loa loa</name>
    <name type="common">Eye worm</name>
    <name type="synonym">Filaria loa</name>
    <dbReference type="NCBI Taxonomy" id="7209"/>
    <lineage>
        <taxon>Eukaryota</taxon>
        <taxon>Metazoa</taxon>
        <taxon>Ecdysozoa</taxon>
        <taxon>Nematoda</taxon>
        <taxon>Chromadorea</taxon>
        <taxon>Rhabditida</taxon>
        <taxon>Spirurina</taxon>
        <taxon>Spiruromorpha</taxon>
        <taxon>Filarioidea</taxon>
        <taxon>Onchocercidae</taxon>
        <taxon>Loa</taxon>
    </lineage>
</organism>
<name>A0A1I7VSH7_LOALO</name>
<dbReference type="InterPro" id="IPR019430">
    <property type="entry name" value="7TM_GPCR_serpentine_rcpt_Srx"/>
</dbReference>
<feature type="transmembrane region" description="Helical" evidence="1">
    <location>
        <begin position="51"/>
        <end position="74"/>
    </location>
</feature>
<keyword evidence="4" id="KW-1185">Reference proteome</keyword>
<dbReference type="KEGG" id="loa:LOAG_00291"/>
<dbReference type="OrthoDB" id="5800536at2759"/>
<dbReference type="RefSeq" id="XP_003135879.1">
    <property type="nucleotide sequence ID" value="XM_003135831.1"/>
</dbReference>
<dbReference type="AlphaFoldDB" id="A0A1I7VSH7"/>
<accession>A0A1I7VSH7</accession>
<dbReference type="WBParaSite" id="EN70_5795">
    <property type="protein sequence ID" value="EN70_5795"/>
    <property type="gene ID" value="EN70_5795"/>
</dbReference>
<gene>
    <name evidence="3 5" type="ORF">LOAG_00291</name>
</gene>
<sequence length="80" mass="8575">MVLNSTEQVMQASRTDEIYAAVICFTLAVLGIITNGLAVAIIVSAKNLQNAFGYSCMSHAIGDLGVLVIFATWLPIQFIL</sequence>
<keyword evidence="1" id="KW-0472">Membrane</keyword>
<dbReference type="OMA" id="CMSHAIG"/>
<reference evidence="3 4" key="1">
    <citation type="submission" date="2012-04" db="EMBL/GenBank/DDBJ databases">
        <title>The Genome Sequence of Loa loa.</title>
        <authorList>
            <consortium name="The Broad Institute Genome Sequencing Platform"/>
            <consortium name="Broad Institute Genome Sequencing Center for Infectious Disease"/>
            <person name="Nutman T.B."/>
            <person name="Fink D.L."/>
            <person name="Russ C."/>
            <person name="Young S."/>
            <person name="Zeng Q."/>
            <person name="Gargeya S."/>
            <person name="Alvarado L."/>
            <person name="Berlin A."/>
            <person name="Chapman S.B."/>
            <person name="Chen Z."/>
            <person name="Freedman E."/>
            <person name="Gellesch M."/>
            <person name="Goldberg J."/>
            <person name="Griggs A."/>
            <person name="Gujja S."/>
            <person name="Heilman E.R."/>
            <person name="Heiman D."/>
            <person name="Howarth C."/>
            <person name="Mehta T."/>
            <person name="Neiman D."/>
            <person name="Pearson M."/>
            <person name="Roberts A."/>
            <person name="Saif S."/>
            <person name="Shea T."/>
            <person name="Shenoy N."/>
            <person name="Sisk P."/>
            <person name="Stolte C."/>
            <person name="Sykes S."/>
            <person name="White J."/>
            <person name="Yandava C."/>
            <person name="Haas B."/>
            <person name="Henn M.R."/>
            <person name="Nusbaum C."/>
            <person name="Birren B."/>
        </authorList>
    </citation>
    <scope>NUCLEOTIDE SEQUENCE [LARGE SCALE GENOMIC DNA]</scope>
</reference>
<dbReference type="Gene3D" id="1.20.1070.10">
    <property type="entry name" value="Rhodopsin 7-helix transmembrane proteins"/>
    <property type="match status" value="1"/>
</dbReference>
<keyword evidence="1" id="KW-1133">Transmembrane helix</keyword>
<dbReference type="SUPFAM" id="SSF81321">
    <property type="entry name" value="Family A G protein-coupled receptor-like"/>
    <property type="match status" value="1"/>
</dbReference>
<feature type="domain" description="7TM GPCR serpentine receptor class x (Srx)" evidence="2">
    <location>
        <begin position="25"/>
        <end position="77"/>
    </location>
</feature>
<dbReference type="InParanoid" id="A0A1I7VSH7"/>
<dbReference type="CTD" id="9937657"/>
<feature type="transmembrane region" description="Helical" evidence="1">
    <location>
        <begin position="18"/>
        <end position="45"/>
    </location>
</feature>
<evidence type="ECO:0000313" key="5">
    <source>
        <dbReference type="WBParaSite" id="EN70_5795"/>
    </source>
</evidence>
<reference evidence="5" key="2">
    <citation type="submission" date="2016-11" db="UniProtKB">
        <authorList>
            <consortium name="WormBaseParasite"/>
        </authorList>
    </citation>
    <scope>IDENTIFICATION</scope>
</reference>
<proteinExistence type="predicted"/>
<evidence type="ECO:0000256" key="1">
    <source>
        <dbReference type="SAM" id="Phobius"/>
    </source>
</evidence>
<dbReference type="Proteomes" id="UP000095285">
    <property type="component" value="Unassembled WGS sequence"/>
</dbReference>
<accession>A0A1S0UBG9</accession>
<dbReference type="GeneID" id="9937657"/>
<dbReference type="EMBL" id="JH712070">
    <property type="protein sequence ID" value="EFO28189.1"/>
    <property type="molecule type" value="Genomic_DNA"/>
</dbReference>
<protein>
    <submittedName>
        <fullName evidence="5">7TM_GPCR_Srx domain-containing protein</fullName>
    </submittedName>
</protein>
<keyword evidence="1" id="KW-0812">Transmembrane</keyword>
<evidence type="ECO:0000259" key="2">
    <source>
        <dbReference type="Pfam" id="PF10328"/>
    </source>
</evidence>